<proteinExistence type="predicted"/>
<accession>A0ABW4NKD6</accession>
<name>A0ABW4NKD6_9SPHN</name>
<keyword evidence="2" id="KW-1185">Reference proteome</keyword>
<dbReference type="RefSeq" id="WP_093068241.1">
    <property type="nucleotide sequence ID" value="NZ_JBHUFC010000038.1"/>
</dbReference>
<evidence type="ECO:0008006" key="3">
    <source>
        <dbReference type="Google" id="ProtNLM"/>
    </source>
</evidence>
<organism evidence="1 2">
    <name type="scientific">Sphingomonas floccifaciens</name>
    <dbReference type="NCBI Taxonomy" id="1844115"/>
    <lineage>
        <taxon>Bacteria</taxon>
        <taxon>Pseudomonadati</taxon>
        <taxon>Pseudomonadota</taxon>
        <taxon>Alphaproteobacteria</taxon>
        <taxon>Sphingomonadales</taxon>
        <taxon>Sphingomonadaceae</taxon>
        <taxon>Sphingomonas</taxon>
    </lineage>
</organism>
<dbReference type="Proteomes" id="UP001597283">
    <property type="component" value="Unassembled WGS sequence"/>
</dbReference>
<dbReference type="EMBL" id="JBHUFC010000038">
    <property type="protein sequence ID" value="MFD1789984.1"/>
    <property type="molecule type" value="Genomic_DNA"/>
</dbReference>
<gene>
    <name evidence="1" type="ORF">ACFSC3_20715</name>
</gene>
<evidence type="ECO:0000313" key="1">
    <source>
        <dbReference type="EMBL" id="MFD1789984.1"/>
    </source>
</evidence>
<comment type="caution">
    <text evidence="1">The sequence shown here is derived from an EMBL/GenBank/DDBJ whole genome shotgun (WGS) entry which is preliminary data.</text>
</comment>
<evidence type="ECO:0000313" key="2">
    <source>
        <dbReference type="Proteomes" id="UP001597283"/>
    </source>
</evidence>
<protein>
    <recommendedName>
        <fullName evidence="3">Restriction endonuclease</fullName>
    </recommendedName>
</protein>
<reference evidence="2" key="1">
    <citation type="journal article" date="2019" name="Int. J. Syst. Evol. Microbiol.">
        <title>The Global Catalogue of Microorganisms (GCM) 10K type strain sequencing project: providing services to taxonomists for standard genome sequencing and annotation.</title>
        <authorList>
            <consortium name="The Broad Institute Genomics Platform"/>
            <consortium name="The Broad Institute Genome Sequencing Center for Infectious Disease"/>
            <person name="Wu L."/>
            <person name="Ma J."/>
        </authorList>
    </citation>
    <scope>NUCLEOTIDE SEQUENCE [LARGE SCALE GENOMIC DNA]</scope>
    <source>
        <strain evidence="2">Q85</strain>
    </source>
</reference>
<sequence length="352" mass="38813">MTPDELFHEFEAGFRRRKYTAGLLVSFIDFVQALDVPGSGVTTFAELTAKFPQVTTTSRGDSANTLIVEKPGGGTLSLRGFYDAIETYYRAEEKRFDYPSAAPFATGRWADFIPWLETVLTATAEELVKLRARVNQFVLDNLKSQAFDPNSVEVEPPLFRLLLERFDLTAVSRREPTGASFQGITFGFLRADNPHLQIEIDKVRTGSRRLQRIGDVDGWEGGRLAISAEVKQYHITSAGVQQLEGFANATGIRGALGVVAALGFDDDARQAVSDMGLIPLDRATMLQIVELWDPIKQRTAVTSFVYYASHVEKNSSLSDRLSAFLTQAGADWQEARAAAVEVATEGEQNESS</sequence>